<evidence type="ECO:0000313" key="4">
    <source>
        <dbReference type="Proteomes" id="UP000011625"/>
    </source>
</evidence>
<dbReference type="Pfam" id="PF23336">
    <property type="entry name" value="HTH_TbsP_C"/>
    <property type="match status" value="1"/>
</dbReference>
<dbReference type="OrthoDB" id="193708at2157"/>
<dbReference type="Pfam" id="PF19138">
    <property type="entry name" value="TbsP_N"/>
    <property type="match status" value="1"/>
</dbReference>
<feature type="domain" description="Transcriptional regulator TbsP N-terminal" evidence="1">
    <location>
        <begin position="5"/>
        <end position="147"/>
    </location>
</feature>
<keyword evidence="4" id="KW-1185">Reference proteome</keyword>
<dbReference type="AlphaFoldDB" id="M0ND11"/>
<proteinExistence type="predicted"/>
<name>M0ND11_9EURY</name>
<feature type="domain" description="Transcriptional regulator TbsP-like C-terminal" evidence="2">
    <location>
        <begin position="148"/>
        <end position="268"/>
    </location>
</feature>
<dbReference type="NCBIfam" id="NF047393">
    <property type="entry name" value="TransRegTbspHalo"/>
    <property type="match status" value="1"/>
</dbReference>
<sequence length="277" mass="30134">MAINSNTVESSREELFNDIFANEGGEAFTVGFSAESVEALIEVLADLDDPPRVRLMTEESVLKALRSEFELASMAAELVAAEALSLRTTDEPFENALVITEKTMISVIPSERTVAGLVSDDGEFVDAVAERWRNVWEAGTEFGLRTPAWSQVADSLTTEFGADMEADFEAMIRAVATPRGTESALDEVEVSVLAAAKHEKMLYDVSTWGEDVGVASRATFSRVKNRLEDQGLIETEKEPIEVGRPRLRLLLGDERLREANAEELASVAGSLLSTTGA</sequence>
<protein>
    <submittedName>
        <fullName evidence="3">Uncharacterized protein</fullName>
    </submittedName>
</protein>
<dbReference type="RefSeq" id="WP_005038779.1">
    <property type="nucleotide sequence ID" value="NZ_AOME01000007.1"/>
</dbReference>
<evidence type="ECO:0000259" key="2">
    <source>
        <dbReference type="Pfam" id="PF23336"/>
    </source>
</evidence>
<comment type="caution">
    <text evidence="3">The sequence shown here is derived from an EMBL/GenBank/DDBJ whole genome shotgun (WGS) entry which is preliminary data.</text>
</comment>
<evidence type="ECO:0000313" key="3">
    <source>
        <dbReference type="EMBL" id="EMA55746.1"/>
    </source>
</evidence>
<dbReference type="InterPro" id="IPR056163">
    <property type="entry name" value="TbsP_C"/>
</dbReference>
<evidence type="ECO:0000259" key="1">
    <source>
        <dbReference type="Pfam" id="PF19138"/>
    </source>
</evidence>
<reference evidence="3 4" key="1">
    <citation type="journal article" date="2014" name="PLoS Genet.">
        <title>Phylogenetically driven sequencing of extremely halophilic archaea reveals strategies for static and dynamic osmo-response.</title>
        <authorList>
            <person name="Becker E.A."/>
            <person name="Seitzer P.M."/>
            <person name="Tritt A."/>
            <person name="Larsen D."/>
            <person name="Krusor M."/>
            <person name="Yao A.I."/>
            <person name="Wu D."/>
            <person name="Madern D."/>
            <person name="Eisen J.A."/>
            <person name="Darling A.E."/>
            <person name="Facciotti M.T."/>
        </authorList>
    </citation>
    <scope>NUCLEOTIDE SEQUENCE [LARGE SCALE GENOMIC DNA]</scope>
    <source>
        <strain evidence="3 4">DSM 8989</strain>
    </source>
</reference>
<dbReference type="EMBL" id="AOME01000007">
    <property type="protein sequence ID" value="EMA55746.1"/>
    <property type="molecule type" value="Genomic_DNA"/>
</dbReference>
<gene>
    <name evidence="3" type="ORF">C450_00832</name>
</gene>
<organism evidence="3 4">
    <name type="scientific">Halococcus salifodinae DSM 8989</name>
    <dbReference type="NCBI Taxonomy" id="1227456"/>
    <lineage>
        <taxon>Archaea</taxon>
        <taxon>Methanobacteriati</taxon>
        <taxon>Methanobacteriota</taxon>
        <taxon>Stenosarchaea group</taxon>
        <taxon>Halobacteria</taxon>
        <taxon>Halobacteriales</taxon>
        <taxon>Halococcaceae</taxon>
        <taxon>Halococcus</taxon>
    </lineage>
</organism>
<dbReference type="PATRIC" id="fig|1227456.3.peg.178"/>
<dbReference type="Proteomes" id="UP000011625">
    <property type="component" value="Unassembled WGS sequence"/>
</dbReference>
<accession>M0ND11</accession>
<dbReference type="InterPro" id="IPR043859">
    <property type="entry name" value="TbsP-like_N"/>
</dbReference>